<reference evidence="1 2" key="1">
    <citation type="submission" date="2022-05" db="EMBL/GenBank/DDBJ databases">
        <title>Microbulbifer sp. nov., isolated from sponge.</title>
        <authorList>
            <person name="Gao L."/>
        </authorList>
    </citation>
    <scope>NUCLEOTIDE SEQUENCE [LARGE SCALE GENOMIC DNA]</scope>
    <source>
        <strain evidence="1 2">MI-G</strain>
    </source>
</reference>
<gene>
    <name evidence="1" type="ORF">M8T91_16455</name>
</gene>
<proteinExistence type="predicted"/>
<dbReference type="RefSeq" id="WP_301415288.1">
    <property type="nucleotide sequence ID" value="NZ_CP098023.1"/>
</dbReference>
<dbReference type="InterPro" id="IPR004597">
    <property type="entry name" value="Tag"/>
</dbReference>
<protein>
    <submittedName>
        <fullName evidence="1">DNA-3-methyladenine glycosylase I</fullName>
    </submittedName>
</protein>
<sequence length="200" mass="22564">MHEKRCGWCLSTPLYRRYHDEEWGRPVTDDKTLFEFLLLEGAQAGLSWITVLNKRENYRRLFNDFSVEKIARYTPKKVEKLLQNPGIIRNRLKVESAVKNARATLALRDKGTSLSQFLWQFTDGRVIVNRPASLAQVPSSTPESDAMSKALKKAGFSFVGSTIMYAHMQATGMVNDHLHSCPAHQHCVDAARAAGLATSR</sequence>
<keyword evidence="2" id="KW-1185">Reference proteome</keyword>
<organism evidence="1 2">
    <name type="scientific">Microbulbifer spongiae</name>
    <dbReference type="NCBI Taxonomy" id="2944933"/>
    <lineage>
        <taxon>Bacteria</taxon>
        <taxon>Pseudomonadati</taxon>
        <taxon>Pseudomonadota</taxon>
        <taxon>Gammaproteobacteria</taxon>
        <taxon>Cellvibrionales</taxon>
        <taxon>Microbulbiferaceae</taxon>
        <taxon>Microbulbifer</taxon>
    </lineage>
</organism>
<dbReference type="PANTHER" id="PTHR30037:SF4">
    <property type="entry name" value="DNA-3-METHYLADENINE GLYCOSYLASE I"/>
    <property type="match status" value="1"/>
</dbReference>
<accession>A0ABY9E8U3</accession>
<dbReference type="Pfam" id="PF03352">
    <property type="entry name" value="Adenine_glyco"/>
    <property type="match status" value="1"/>
</dbReference>
<evidence type="ECO:0000313" key="1">
    <source>
        <dbReference type="EMBL" id="WKD49464.1"/>
    </source>
</evidence>
<dbReference type="SUPFAM" id="SSF48150">
    <property type="entry name" value="DNA-glycosylase"/>
    <property type="match status" value="1"/>
</dbReference>
<dbReference type="NCBIfam" id="TIGR00624">
    <property type="entry name" value="tag"/>
    <property type="match status" value="1"/>
</dbReference>
<dbReference type="InterPro" id="IPR005019">
    <property type="entry name" value="Adenine_glyco"/>
</dbReference>
<evidence type="ECO:0000313" key="2">
    <source>
        <dbReference type="Proteomes" id="UP001321520"/>
    </source>
</evidence>
<dbReference type="InterPro" id="IPR052891">
    <property type="entry name" value="DNA-3mA_glycosylase"/>
</dbReference>
<dbReference type="EMBL" id="CP098023">
    <property type="protein sequence ID" value="WKD49464.1"/>
    <property type="molecule type" value="Genomic_DNA"/>
</dbReference>
<dbReference type="Proteomes" id="UP001321520">
    <property type="component" value="Chromosome"/>
</dbReference>
<name>A0ABY9E8U3_9GAMM</name>
<dbReference type="PANTHER" id="PTHR30037">
    <property type="entry name" value="DNA-3-METHYLADENINE GLYCOSYLASE 1"/>
    <property type="match status" value="1"/>
</dbReference>
<dbReference type="Gene3D" id="1.10.340.30">
    <property type="entry name" value="Hypothetical protein, domain 2"/>
    <property type="match status" value="1"/>
</dbReference>
<dbReference type="InterPro" id="IPR011257">
    <property type="entry name" value="DNA_glycosylase"/>
</dbReference>